<feature type="transmembrane region" description="Helical" evidence="1">
    <location>
        <begin position="192"/>
        <end position="207"/>
    </location>
</feature>
<keyword evidence="3" id="KW-0808">Transferase</keyword>
<keyword evidence="3" id="KW-0012">Acyltransferase</keyword>
<evidence type="ECO:0000313" key="3">
    <source>
        <dbReference type="EMBL" id="MCU6716047.1"/>
    </source>
</evidence>
<feature type="transmembrane region" description="Helical" evidence="1">
    <location>
        <begin position="135"/>
        <end position="156"/>
    </location>
</feature>
<accession>A0ABT2SAG6</accession>
<reference evidence="3 4" key="1">
    <citation type="journal article" date="2021" name="ISME Commun">
        <title>Automated analysis of genomic sequences facilitates high-throughput and comprehensive description of bacteria.</title>
        <authorList>
            <person name="Hitch T.C.A."/>
        </authorList>
    </citation>
    <scope>NUCLEOTIDE SEQUENCE [LARGE SCALE GENOMIC DNA]</scope>
    <source>
        <strain evidence="3 4">Sanger_19</strain>
    </source>
</reference>
<feature type="transmembrane region" description="Helical" evidence="1">
    <location>
        <begin position="301"/>
        <end position="331"/>
    </location>
</feature>
<feature type="transmembrane region" description="Helical" evidence="1">
    <location>
        <begin position="219"/>
        <end position="236"/>
    </location>
</feature>
<keyword evidence="1" id="KW-1133">Transmembrane helix</keyword>
<feature type="transmembrane region" description="Helical" evidence="1">
    <location>
        <begin position="7"/>
        <end position="28"/>
    </location>
</feature>
<comment type="caution">
    <text evidence="3">The sequence shown here is derived from an EMBL/GenBank/DDBJ whole genome shotgun (WGS) entry which is preliminary data.</text>
</comment>
<evidence type="ECO:0000313" key="4">
    <source>
        <dbReference type="Proteomes" id="UP001209666"/>
    </source>
</evidence>
<proteinExistence type="predicted"/>
<keyword evidence="1" id="KW-0812">Transmembrane</keyword>
<dbReference type="RefSeq" id="WP_262623278.1">
    <property type="nucleotide sequence ID" value="NZ_JAOQKI010000002.1"/>
</dbReference>
<dbReference type="InterPro" id="IPR002656">
    <property type="entry name" value="Acyl_transf_3_dom"/>
</dbReference>
<sequence>MKERKTYLDIIRSSSVLIIVLFHFSCLLEDFNYKGYNNFFLHYANGKWGRVGVFLFFMISGAGLMLSSKKGFEWKKFLKKRWVRIFPLFYLCYIPLYFVDAIFVHKDFLYAGSPWKFFLTIIGMDGYLKSVVEDYYIIGEWFLGALIIIYICFPLLKKIFDGKFRKIFSTVLIILVVVNNFFHIPFIPEREWIVFDIFAFWSGMLLTEYDNILKRRMNLIIAIVLSMILLWIKIPLLWNTDIVVVLLGYSLFVIGVHCPDRVDGRIVSMLGKYSYAIFLTHHVIQAFYFEMFSTTITKVTVIPIIILLSSITLLVSILATKINTLVIDCFARCGQRMKKK</sequence>
<dbReference type="GO" id="GO:0016746">
    <property type="term" value="F:acyltransferase activity"/>
    <property type="evidence" value="ECO:0007669"/>
    <property type="project" value="UniProtKB-KW"/>
</dbReference>
<keyword evidence="4" id="KW-1185">Reference proteome</keyword>
<feature type="transmembrane region" description="Helical" evidence="1">
    <location>
        <begin position="242"/>
        <end position="258"/>
    </location>
</feature>
<dbReference type="Proteomes" id="UP001209666">
    <property type="component" value="Unassembled WGS sequence"/>
</dbReference>
<feature type="transmembrane region" description="Helical" evidence="1">
    <location>
        <begin position="270"/>
        <end position="289"/>
    </location>
</feature>
<evidence type="ECO:0000259" key="2">
    <source>
        <dbReference type="Pfam" id="PF01757"/>
    </source>
</evidence>
<dbReference type="PANTHER" id="PTHR23028">
    <property type="entry name" value="ACETYLTRANSFERASE"/>
    <property type="match status" value="1"/>
</dbReference>
<gene>
    <name evidence="3" type="ORF">OCV43_01995</name>
</gene>
<dbReference type="Pfam" id="PF01757">
    <property type="entry name" value="Acyl_transf_3"/>
    <property type="match status" value="1"/>
</dbReference>
<name>A0ABT2SAG6_9FIRM</name>
<dbReference type="EMBL" id="JAOQKI010000002">
    <property type="protein sequence ID" value="MCU6716047.1"/>
    <property type="molecule type" value="Genomic_DNA"/>
</dbReference>
<feature type="transmembrane region" description="Helical" evidence="1">
    <location>
        <begin position="48"/>
        <end position="67"/>
    </location>
</feature>
<keyword evidence="1" id="KW-0472">Membrane</keyword>
<organism evidence="3 4">
    <name type="scientific">Roseburia amylophila</name>
    <dbReference type="NCBI Taxonomy" id="2981794"/>
    <lineage>
        <taxon>Bacteria</taxon>
        <taxon>Bacillati</taxon>
        <taxon>Bacillota</taxon>
        <taxon>Clostridia</taxon>
        <taxon>Lachnospirales</taxon>
        <taxon>Lachnospiraceae</taxon>
        <taxon>Roseburia</taxon>
    </lineage>
</organism>
<feature type="transmembrane region" description="Helical" evidence="1">
    <location>
        <begin position="88"/>
        <end position="105"/>
    </location>
</feature>
<dbReference type="InterPro" id="IPR050879">
    <property type="entry name" value="Acyltransferase_3"/>
</dbReference>
<evidence type="ECO:0000256" key="1">
    <source>
        <dbReference type="SAM" id="Phobius"/>
    </source>
</evidence>
<dbReference type="PANTHER" id="PTHR23028:SF53">
    <property type="entry name" value="ACYL_TRANSF_3 DOMAIN-CONTAINING PROTEIN"/>
    <property type="match status" value="1"/>
</dbReference>
<feature type="domain" description="Acyltransferase 3" evidence="2">
    <location>
        <begin position="6"/>
        <end position="320"/>
    </location>
</feature>
<feature type="transmembrane region" description="Helical" evidence="1">
    <location>
        <begin position="168"/>
        <end position="186"/>
    </location>
</feature>
<protein>
    <submittedName>
        <fullName evidence="3">Acyltransferase</fullName>
    </submittedName>
</protein>